<accession>A0A3M7S9G5</accession>
<evidence type="ECO:0000313" key="2">
    <source>
        <dbReference type="Proteomes" id="UP000276133"/>
    </source>
</evidence>
<dbReference type="EMBL" id="REGN01001830">
    <property type="protein sequence ID" value="RNA32218.1"/>
    <property type="molecule type" value="Genomic_DNA"/>
</dbReference>
<dbReference type="AlphaFoldDB" id="A0A3M7S9G5"/>
<sequence>MYLNFKLNTQIYVAFFGGCFNMSKLKHKFKKNSEINLNLIQSKSRIYLISQSYFLNLLFVATCE</sequence>
<dbReference type="PROSITE" id="PS51257">
    <property type="entry name" value="PROKAR_LIPOPROTEIN"/>
    <property type="match status" value="1"/>
</dbReference>
<dbReference type="Proteomes" id="UP000276133">
    <property type="component" value="Unassembled WGS sequence"/>
</dbReference>
<comment type="caution">
    <text evidence="1">The sequence shown here is derived from an EMBL/GenBank/DDBJ whole genome shotgun (WGS) entry which is preliminary data.</text>
</comment>
<gene>
    <name evidence="1" type="ORF">BpHYR1_054154</name>
</gene>
<evidence type="ECO:0000313" key="1">
    <source>
        <dbReference type="EMBL" id="RNA32218.1"/>
    </source>
</evidence>
<organism evidence="1 2">
    <name type="scientific">Brachionus plicatilis</name>
    <name type="common">Marine rotifer</name>
    <name type="synonym">Brachionus muelleri</name>
    <dbReference type="NCBI Taxonomy" id="10195"/>
    <lineage>
        <taxon>Eukaryota</taxon>
        <taxon>Metazoa</taxon>
        <taxon>Spiralia</taxon>
        <taxon>Gnathifera</taxon>
        <taxon>Rotifera</taxon>
        <taxon>Eurotatoria</taxon>
        <taxon>Monogononta</taxon>
        <taxon>Pseudotrocha</taxon>
        <taxon>Ploima</taxon>
        <taxon>Brachionidae</taxon>
        <taxon>Brachionus</taxon>
    </lineage>
</organism>
<proteinExistence type="predicted"/>
<name>A0A3M7S9G5_BRAPC</name>
<protein>
    <submittedName>
        <fullName evidence="1">Uncharacterized protein</fullName>
    </submittedName>
</protein>
<keyword evidence="2" id="KW-1185">Reference proteome</keyword>
<reference evidence="1 2" key="1">
    <citation type="journal article" date="2018" name="Sci. Rep.">
        <title>Genomic signatures of local adaptation to the degree of environmental predictability in rotifers.</title>
        <authorList>
            <person name="Franch-Gras L."/>
            <person name="Hahn C."/>
            <person name="Garcia-Roger E.M."/>
            <person name="Carmona M.J."/>
            <person name="Serra M."/>
            <person name="Gomez A."/>
        </authorList>
    </citation>
    <scope>NUCLEOTIDE SEQUENCE [LARGE SCALE GENOMIC DNA]</scope>
    <source>
        <strain evidence="1">HYR1</strain>
    </source>
</reference>